<sequence>MKKYSVVICGGGSTYTPDMMELLCMMQNDFPLRKVILYDIYSERQEVVGKFGEVMFKEYYPDLEFFYTTDKRKAFEDIDFAFVQIRAGGLKQRNNDEKIPYEFDCIGQETCGPGGLAYGVRSVIQMVDLIKDIRTYSKDSWIINYSNPAAIVAEATKRIFPSDKKIVNICDMPTSVLDAYLPLIGVKRSQIYPRYFGLNHFGWFTGLYDKETGHDYLPDLLKYVEENYDEIHEMFKKKIKDKNDHWAITFLDHLEMLHDFPYSLPNTYNLYYLYPDRTLKHYNIHHTRYDEVMNGREVMVFDYCRKIAELGRMKGTEFDISSKINPDYTVDNPQAASTVYADNDVHASYLVELVLSIINNANEIALVMIKNDGICQNLDSEMMLEVSCRIGKEEIVPLHYGSVPAFEKGLLENQYACEKLLVDAILEKDALKLRQAFTENRIVRDGDLAKKLISRFIEVNKDLWPTFK</sequence>
<dbReference type="PANTHER" id="PTHR32092:SF14">
    <property type="entry name" value="MALTOSE-6'-PHOSPHATE GLUCOSIDASE"/>
    <property type="match status" value="1"/>
</dbReference>
<comment type="cofactor">
    <cofactor evidence="11">
        <name>NAD(+)</name>
        <dbReference type="ChEBI" id="CHEBI:57540"/>
    </cofactor>
    <text evidence="11">Binds 1 NAD(+) per subunit.</text>
</comment>
<dbReference type="Pfam" id="PF02056">
    <property type="entry name" value="Glyco_hydro_4"/>
    <property type="match status" value="1"/>
</dbReference>
<accession>A0A942ZWF8</accession>
<feature type="active site" description="Proton donor" evidence="7">
    <location>
        <position position="171"/>
    </location>
</feature>
<evidence type="ECO:0000313" key="14">
    <source>
        <dbReference type="Proteomes" id="UP000753219"/>
    </source>
</evidence>
<dbReference type="Pfam" id="PF11975">
    <property type="entry name" value="Glyco_hydro_4C"/>
    <property type="match status" value="1"/>
</dbReference>
<feature type="domain" description="Glycosyl hydrolase family 4 C-terminal" evidence="12">
    <location>
        <begin position="195"/>
        <end position="443"/>
    </location>
</feature>
<comment type="similarity">
    <text evidence="1 11">Belongs to the glycosyl hydrolase 4 family.</text>
</comment>
<feature type="binding site" evidence="8">
    <location>
        <position position="93"/>
    </location>
    <ligand>
        <name>substrate</name>
    </ligand>
</feature>
<dbReference type="GO" id="GO:0004553">
    <property type="term" value="F:hydrolase activity, hydrolyzing O-glycosyl compounds"/>
    <property type="evidence" value="ECO:0007669"/>
    <property type="project" value="InterPro"/>
</dbReference>
<keyword evidence="3 11" id="KW-0378">Hydrolase</keyword>
<feature type="active site" description="Proton acceptor" evidence="7">
    <location>
        <position position="268"/>
    </location>
</feature>
<dbReference type="GO" id="GO:0005975">
    <property type="term" value="P:carbohydrate metabolic process"/>
    <property type="evidence" value="ECO:0007669"/>
    <property type="project" value="InterPro"/>
</dbReference>
<dbReference type="SUPFAM" id="SSF51735">
    <property type="entry name" value="NAD(P)-binding Rossmann-fold domains"/>
    <property type="match status" value="1"/>
</dbReference>
<evidence type="ECO:0000256" key="7">
    <source>
        <dbReference type="PIRSR" id="PIRSR601088-1"/>
    </source>
</evidence>
<feature type="binding site" evidence="8">
    <location>
        <position position="147"/>
    </location>
    <ligand>
        <name>substrate</name>
    </ligand>
</feature>
<dbReference type="Gene3D" id="3.40.50.720">
    <property type="entry name" value="NAD(P)-binding Rossmann-like Domain"/>
    <property type="match status" value="1"/>
</dbReference>
<evidence type="ECO:0000256" key="4">
    <source>
        <dbReference type="ARBA" id="ARBA00023027"/>
    </source>
</evidence>
<gene>
    <name evidence="13" type="ORF">KHZ85_04275</name>
</gene>
<evidence type="ECO:0000259" key="12">
    <source>
        <dbReference type="Pfam" id="PF11975"/>
    </source>
</evidence>
<keyword evidence="9" id="KW-0533">Nickel</keyword>
<proteinExistence type="inferred from homology"/>
<dbReference type="InterPro" id="IPR001088">
    <property type="entry name" value="Glyco_hydro_4"/>
</dbReference>
<feature type="binding site" evidence="9">
    <location>
        <position position="200"/>
    </location>
    <ligand>
        <name>Mn(2+)</name>
        <dbReference type="ChEBI" id="CHEBI:29035"/>
    </ligand>
</feature>
<name>A0A942ZWF8_9FIRM</name>
<evidence type="ECO:0000256" key="11">
    <source>
        <dbReference type="RuleBase" id="RU361152"/>
    </source>
</evidence>
<dbReference type="GO" id="GO:0016616">
    <property type="term" value="F:oxidoreductase activity, acting on the CH-OH group of donors, NAD or NADP as acceptor"/>
    <property type="evidence" value="ECO:0007669"/>
    <property type="project" value="InterPro"/>
</dbReference>
<evidence type="ECO:0000256" key="1">
    <source>
        <dbReference type="ARBA" id="ARBA00010141"/>
    </source>
</evidence>
<dbReference type="AlphaFoldDB" id="A0A942ZWF8"/>
<keyword evidence="5 9" id="KW-0464">Manganese</keyword>
<dbReference type="Gene3D" id="3.90.110.10">
    <property type="entry name" value="Lactate dehydrogenase/glycoside hydrolase, family 4, C-terminal"/>
    <property type="match status" value="1"/>
</dbReference>
<dbReference type="GO" id="GO:0046872">
    <property type="term" value="F:metal ion binding"/>
    <property type="evidence" value="ECO:0007669"/>
    <property type="project" value="UniProtKB-KW"/>
</dbReference>
<evidence type="ECO:0000256" key="9">
    <source>
        <dbReference type="PIRSR" id="PIRSR601088-3"/>
    </source>
</evidence>
<keyword evidence="9" id="KW-0170">Cobalt</keyword>
<dbReference type="SUPFAM" id="SSF56327">
    <property type="entry name" value="LDH C-terminal domain-like"/>
    <property type="match status" value="1"/>
</dbReference>
<feature type="binding site" evidence="8">
    <location>
        <position position="288"/>
    </location>
    <ligand>
        <name>substrate</name>
    </ligand>
</feature>
<reference evidence="13" key="1">
    <citation type="submission" date="2021-02" db="EMBL/GenBank/DDBJ databases">
        <title>Infant gut strain persistence is associated with maternal origin, phylogeny, and functional potential including surface adhesion and iron acquisition.</title>
        <authorList>
            <person name="Lou Y.C."/>
        </authorList>
    </citation>
    <scope>NUCLEOTIDE SEQUENCE</scope>
    <source>
        <strain evidence="13">L3_108_103G1_dasL3_108_103G1_concoct_2</strain>
    </source>
</reference>
<evidence type="ECO:0000256" key="3">
    <source>
        <dbReference type="ARBA" id="ARBA00022801"/>
    </source>
</evidence>
<keyword evidence="4 11" id="KW-0520">NAD</keyword>
<dbReference type="EMBL" id="JAGZMZ010000008">
    <property type="protein sequence ID" value="MBS4883962.1"/>
    <property type="molecule type" value="Genomic_DNA"/>
</dbReference>
<dbReference type="InterPro" id="IPR036291">
    <property type="entry name" value="NAD(P)-bd_dom_sf"/>
</dbReference>
<comment type="caution">
    <text evidence="13">The sequence shown here is derived from an EMBL/GenBank/DDBJ whole genome shotgun (WGS) entry which is preliminary data.</text>
</comment>
<keyword evidence="2 9" id="KW-0479">Metal-binding</keyword>
<evidence type="ECO:0000313" key="13">
    <source>
        <dbReference type="EMBL" id="MBS4883962.1"/>
    </source>
</evidence>
<evidence type="ECO:0000256" key="5">
    <source>
        <dbReference type="ARBA" id="ARBA00023211"/>
    </source>
</evidence>
<keyword evidence="6 11" id="KW-0326">Glycosidase</keyword>
<evidence type="ECO:0000256" key="2">
    <source>
        <dbReference type="ARBA" id="ARBA00022723"/>
    </source>
</evidence>
<dbReference type="InterPro" id="IPR022616">
    <property type="entry name" value="Glyco_hydro_4_C"/>
</dbReference>
<feature type="binding site" evidence="9">
    <location>
        <position position="170"/>
    </location>
    <ligand>
        <name>Mn(2+)</name>
        <dbReference type="ChEBI" id="CHEBI:29035"/>
    </ligand>
</feature>
<dbReference type="PANTHER" id="PTHR32092">
    <property type="entry name" value="6-PHOSPHO-BETA-GLUCOSIDASE-RELATED"/>
    <property type="match status" value="1"/>
</dbReference>
<evidence type="ECO:0000256" key="8">
    <source>
        <dbReference type="PIRSR" id="PIRSR601088-2"/>
    </source>
</evidence>
<dbReference type="Proteomes" id="UP000753219">
    <property type="component" value="Unassembled WGS sequence"/>
</dbReference>
<dbReference type="PRINTS" id="PR00732">
    <property type="entry name" value="GLHYDRLASE4"/>
</dbReference>
<keyword evidence="9" id="KW-0408">Iron</keyword>
<organism evidence="13 14">
    <name type="scientific">Amedibacillus dolichus</name>
    <dbReference type="NCBI Taxonomy" id="31971"/>
    <lineage>
        <taxon>Bacteria</taxon>
        <taxon>Bacillati</taxon>
        <taxon>Bacillota</taxon>
        <taxon>Erysipelotrichia</taxon>
        <taxon>Erysipelotrichales</taxon>
        <taxon>Erysipelotrichaceae</taxon>
        <taxon>Amedibacillus</taxon>
    </lineage>
</organism>
<protein>
    <submittedName>
        <fullName evidence="13">6-phospho-alpha-glucosidase</fullName>
    </submittedName>
</protein>
<dbReference type="RefSeq" id="WP_226812044.1">
    <property type="nucleotide sequence ID" value="NZ_CAUFDR010000002.1"/>
</dbReference>
<evidence type="ECO:0000256" key="10">
    <source>
        <dbReference type="PIRSR" id="PIRSR601088-4"/>
    </source>
</evidence>
<dbReference type="InterPro" id="IPR015955">
    <property type="entry name" value="Lactate_DH/Glyco_Ohase_4_C"/>
</dbReference>
<evidence type="ECO:0000256" key="6">
    <source>
        <dbReference type="ARBA" id="ARBA00023295"/>
    </source>
</evidence>
<feature type="site" description="Increases basicity of active site Tyr" evidence="10">
    <location>
        <position position="109"/>
    </location>
</feature>